<keyword evidence="2" id="KW-0472">Membrane</keyword>
<evidence type="ECO:0000256" key="1">
    <source>
        <dbReference type="SAM" id="MobiDB-lite"/>
    </source>
</evidence>
<proteinExistence type="predicted"/>
<feature type="transmembrane region" description="Helical" evidence="2">
    <location>
        <begin position="26"/>
        <end position="47"/>
    </location>
</feature>
<evidence type="ECO:0000256" key="2">
    <source>
        <dbReference type="SAM" id="Phobius"/>
    </source>
</evidence>
<gene>
    <name evidence="3" type="ORF">RHODGE_RHODGE_00093</name>
</gene>
<evidence type="ECO:0000313" key="3">
    <source>
        <dbReference type="EMBL" id="VCU07003.1"/>
    </source>
</evidence>
<evidence type="ECO:0000313" key="4">
    <source>
        <dbReference type="Proteomes" id="UP000289200"/>
    </source>
</evidence>
<dbReference type="Proteomes" id="UP000289200">
    <property type="component" value="Unassembled WGS sequence"/>
</dbReference>
<dbReference type="RefSeq" id="WP_244601407.1">
    <property type="nucleotide sequence ID" value="NZ_UWOC01000006.1"/>
</dbReference>
<keyword evidence="2" id="KW-0812">Transmembrane</keyword>
<reference evidence="4" key="1">
    <citation type="submission" date="2018-10" db="EMBL/GenBank/DDBJ databases">
        <authorList>
            <person name="Peiro R."/>
            <person name="Begona"/>
            <person name="Cbmso G."/>
            <person name="Lopez M."/>
            <person name="Gonzalez S."/>
            <person name="Sacristan E."/>
            <person name="Castillo E."/>
        </authorList>
    </citation>
    <scope>NUCLEOTIDE SEQUENCE [LARGE SCALE GENOMIC DNA]</scope>
</reference>
<feature type="region of interest" description="Disordered" evidence="1">
    <location>
        <begin position="1"/>
        <end position="20"/>
    </location>
</feature>
<dbReference type="AlphaFoldDB" id="A0A447CPD0"/>
<protein>
    <submittedName>
        <fullName evidence="3">Uncharacterized protein</fullName>
    </submittedName>
</protein>
<sequence length="81" mass="8526">MPAEPPVPDLGRYGHRDEPDDERRRLVANLLAAALLAALTAAGLWIASTMADLRKDQDCVLSGRRNCAGLPAAPPGTPPSP</sequence>
<organism evidence="3 4">
    <name type="scientific">Rhodoplanes serenus</name>
    <dbReference type="NCBI Taxonomy" id="200615"/>
    <lineage>
        <taxon>Bacteria</taxon>
        <taxon>Pseudomonadati</taxon>
        <taxon>Pseudomonadota</taxon>
        <taxon>Alphaproteobacteria</taxon>
        <taxon>Hyphomicrobiales</taxon>
        <taxon>Nitrobacteraceae</taxon>
        <taxon>Rhodoplanes</taxon>
    </lineage>
</organism>
<name>A0A447CPD0_9BRAD</name>
<keyword evidence="2" id="KW-1133">Transmembrane helix</keyword>
<dbReference type="EMBL" id="UWOC01000006">
    <property type="protein sequence ID" value="VCU07003.1"/>
    <property type="molecule type" value="Genomic_DNA"/>
</dbReference>
<accession>A0A447CPD0</accession>
<comment type="caution">
    <text evidence="3">The sequence shown here is derived from an EMBL/GenBank/DDBJ whole genome shotgun (WGS) entry which is preliminary data.</text>
</comment>
<keyword evidence="4" id="KW-1185">Reference proteome</keyword>